<dbReference type="SMART" id="SM00316">
    <property type="entry name" value="S1"/>
    <property type="match status" value="2"/>
</dbReference>
<evidence type="ECO:0000256" key="1">
    <source>
        <dbReference type="SAM" id="Coils"/>
    </source>
</evidence>
<gene>
    <name evidence="5" type="ORF">PCHAJ_000215500</name>
</gene>
<evidence type="ECO:0000313" key="6">
    <source>
        <dbReference type="Proteomes" id="UP000507163"/>
    </source>
</evidence>
<evidence type="ECO:0000256" key="3">
    <source>
        <dbReference type="SAM" id="SignalP"/>
    </source>
</evidence>
<feature type="compositionally biased region" description="Acidic residues" evidence="2">
    <location>
        <begin position="745"/>
        <end position="758"/>
    </location>
</feature>
<organism evidence="5 6">
    <name type="scientific">Plasmodium chabaudi chabaudi</name>
    <dbReference type="NCBI Taxonomy" id="31271"/>
    <lineage>
        <taxon>Eukaryota</taxon>
        <taxon>Sar</taxon>
        <taxon>Alveolata</taxon>
        <taxon>Apicomplexa</taxon>
        <taxon>Aconoidasida</taxon>
        <taxon>Haemosporida</taxon>
        <taxon>Plasmodiidae</taxon>
        <taxon>Plasmodium</taxon>
        <taxon>Plasmodium (Vinckeia)</taxon>
    </lineage>
</organism>
<feature type="compositionally biased region" description="Acidic residues" evidence="2">
    <location>
        <begin position="717"/>
        <end position="732"/>
    </location>
</feature>
<dbReference type="PROSITE" id="PS50126">
    <property type="entry name" value="S1"/>
    <property type="match status" value="1"/>
</dbReference>
<feature type="region of interest" description="Disordered" evidence="2">
    <location>
        <begin position="238"/>
        <end position="287"/>
    </location>
</feature>
<dbReference type="Proteomes" id="UP000507163">
    <property type="component" value="Chromosome 9"/>
</dbReference>
<feature type="coiled-coil region" evidence="1">
    <location>
        <begin position="551"/>
        <end position="578"/>
    </location>
</feature>
<feature type="signal peptide" evidence="3">
    <location>
        <begin position="1"/>
        <end position="17"/>
    </location>
</feature>
<protein>
    <recommendedName>
        <fullName evidence="4">S1 motif domain-containing protein</fullName>
    </recommendedName>
</protein>
<feature type="domain" description="S1 motif" evidence="4">
    <location>
        <begin position="152"/>
        <end position="220"/>
    </location>
</feature>
<sequence>MIFFILIVIFYIHSFEGYGVKISSYLKSYPIVLTNQLKKRCKKRVLYNDTANVSISDKGSDNYEDGKNDLFEYFAKRTSEEEEKLKEMKKNKKRISVTYTQKLPKKNILLKRWKYDLFEKIKEKMKKDDEMKRKTKLSKYKYKLPIDFFKLGDSIRGKIVSVQDHLIKLDISSIHLAHLYIKRYFNDKTQIHKKYKIGEYIDVVISYIHKKNNIIQVTNDEEEIKTLRTNLKRLKDAGFFEPPKREEKNDSKVVGENDSKVVGENDSKVADENDSKVVDHNEDSEIGEPKLDDQKIKETLGVEFQKNDEVNDLMYIKEGSVKKKKKNITEYKIEDIVDGVVKFVNENGAYIDIGCKTLAFLNLGHYNKDPNLFLSNGDKKKKKIEVDDYFKNLKIRKIDVLNNRIEVTPYNLQEEACLRIINQQETIKEQNKYIPSLAYMTNSYHIINYLKRYNQMKNEKKKKNNNQKSNETDNIHNLFDKRDQLDKLKQVTSLEKKNISSFILKYNELSSPNSNYQDILEQNADNQEFIKEITMGQDQQNRSENNQVFDLQFFKNQNKKLKNEIENYRENETQTDASSNYQNDQPPNMLEPMFTKYGITKEISKHGENPTSPNIPNIPNMHNIDDDYDNFNDLFHLKKKNNNNGDYENLEQDGNKPALLYLKKNIAKIKKSVLEETNQNHQKIDRTSVPSQNEYEDLDPEHFDDNEDQIGSPDFEQPQEDADDANDVEDDESFLRKENQNNVLENEDDKSENEQDEPFFDVKKNLDYILSQNINMKINQRDNNEYITNHRLGNYNDKYYDNTEKDIEEASKLFGDDIKTWDEKMYYYFGSRDNISLDNLNIYDDDEFKNNLLNKKEDQFDKYNEILDSNHWNVSNEKDFISAVYADTQNQISDPIQTNNDNTDHIDQSDSSLYESINHTIDSNDDDNNYEHLKQMQNDSTSNILKNEQINQFNNLEEYINTFTNDEQTQENINTNHSETNSDPLHELSKQEIKNENKNLRSQNMNPPELKSIHHHSDKSNHNFDNKKSDDTEKHHEINIDQIVSKALHIGNILKKNEIKKLKKAEELKKINELKDEDYIAHPTDDNNDHFQNPILKINKSFKHKNIMEPENEVLTESPVQLNINEPDSKQFKDGYEKNINKDDEELKAYKNASYEVQGYYKRKIKSAMELDDMDKETDAEADVETETEPDAEIDFYDDDIINEPREKTNNKESFETNNHQTNINNTILNVDSKKDMLHLYGEYDPITQGDYLEKILQTEKNTNKAASKDIELIIQSYRHANECPDKFIEKMNKEKEVENDKKHKIKTEHNYSDEFQIENNANELPTNSYDKPKNISPIDKIKNNMQDEFNFLTDTSVSLKMLSLKLGLLKESDLHMSDQELITYFINNKRFRRVLKFYNVNIKNVTIPLIYKITKLLYFERPFPKKEKNHKLSID</sequence>
<feature type="compositionally biased region" description="Acidic residues" evidence="2">
    <location>
        <begin position="694"/>
        <end position="708"/>
    </location>
</feature>
<accession>A0A1C6YH12</accession>
<feature type="region of interest" description="Disordered" evidence="2">
    <location>
        <begin position="677"/>
        <end position="758"/>
    </location>
</feature>
<name>A0A1C6YH12_PLACU</name>
<feature type="compositionally biased region" description="Basic and acidic residues" evidence="2">
    <location>
        <begin position="1018"/>
        <end position="1034"/>
    </location>
</feature>
<feature type="region of interest" description="Disordered" evidence="2">
    <location>
        <begin position="1000"/>
        <end position="1034"/>
    </location>
</feature>
<dbReference type="EMBL" id="LT608175">
    <property type="protein sequence ID" value="SCM22608.1"/>
    <property type="molecule type" value="Genomic_DNA"/>
</dbReference>
<dbReference type="SUPFAM" id="SSF50249">
    <property type="entry name" value="Nucleic acid-binding proteins"/>
    <property type="match status" value="2"/>
</dbReference>
<proteinExistence type="predicted"/>
<evidence type="ECO:0000259" key="4">
    <source>
        <dbReference type="PROSITE" id="PS50126"/>
    </source>
</evidence>
<keyword evidence="1" id="KW-0175">Coiled coil</keyword>
<keyword evidence="3" id="KW-0732">Signal</keyword>
<feature type="chain" id="PRO_5008751436" description="S1 motif domain-containing protein" evidence="3">
    <location>
        <begin position="18"/>
        <end position="1436"/>
    </location>
</feature>
<dbReference type="InterPro" id="IPR003029">
    <property type="entry name" value="S1_domain"/>
</dbReference>
<dbReference type="Gene3D" id="2.40.50.140">
    <property type="entry name" value="Nucleic acid-binding proteins"/>
    <property type="match status" value="2"/>
</dbReference>
<dbReference type="GO" id="GO:0003676">
    <property type="term" value="F:nucleic acid binding"/>
    <property type="evidence" value="ECO:0007669"/>
    <property type="project" value="InterPro"/>
</dbReference>
<reference evidence="5 6" key="1">
    <citation type="submission" date="2016-08" db="EMBL/GenBank/DDBJ databases">
        <authorList>
            <consortium name="Pathogen Informatics"/>
        </authorList>
    </citation>
    <scope>NUCLEOTIDE SEQUENCE [LARGE SCALE GENOMIC DNA]</scope>
    <source>
        <strain evidence="5 6">AJ</strain>
    </source>
</reference>
<evidence type="ECO:0000256" key="2">
    <source>
        <dbReference type="SAM" id="MobiDB-lite"/>
    </source>
</evidence>
<evidence type="ECO:0000313" key="5">
    <source>
        <dbReference type="EMBL" id="SCM22608.1"/>
    </source>
</evidence>
<dbReference type="InterPro" id="IPR012340">
    <property type="entry name" value="NA-bd_OB-fold"/>
</dbReference>